<gene>
    <name evidence="3" type="ordered locus">Caul_2854</name>
    <name evidence="4" type="ordered locus">Caul_4233</name>
</gene>
<evidence type="ECO:0000313" key="4">
    <source>
        <dbReference type="EMBL" id="ABZ73355.1"/>
    </source>
</evidence>
<dbReference type="KEGG" id="cak:Caul_4233"/>
<dbReference type="EMBL" id="CP000927">
    <property type="protein sequence ID" value="ABZ73355.1"/>
    <property type="molecule type" value="Genomic_DNA"/>
</dbReference>
<dbReference type="InterPro" id="IPR052036">
    <property type="entry name" value="Hydrolase/PRTase-associated"/>
</dbReference>
<sequence>MNAPHSVPLFADRAEAGRQLAARLATLKLPRPVVYALPRGGVPLAMEIGRILAAPIDLILVRKLGAPGQPELAVGAVVDGHEAQMVINEDLAAATGADAAYLHDAQRRELGEIERRRALYLGDRPRVSPVGRTAIVVDDGLATGATAKAALRALRRQGAARIILAVPLAPIETLEAMRAEADEVVCLATPSPFLGVGRFYGDFHQLTDDETIALLRQAWDGAASSGPGVGIGAVERREVRLPPIGLTGDLQVPKGAKGIVVFAHGSGSSRLSPRNRAVADDLNARGMATLLFDLLGEAEAADRRKVFDIDLLAERLVDATAWIAGQPDLAGLPLGLFGASTGAGAALVAAAKLGERVCAVVSRGGRPDLAGAALRRVSAPTLLIVGGADHQVIELNRQALAELRGDKALRIVPGAGHLFEEAGALEQVMHLAGDWFGAKFCVPPATIDTRALAVTPQARLASAAEPLPDIDDPAFAAAFDRYAEARVVLLGEGSHGTSEFYRARAAITRRLIEQHGFEIVAVEADWPDAAAIDRHVRLKPHQAMTPAPFTRFPTWMWRNTEVEAFTRWLRDHNAGKPVDHRVGFYGLDLYNMRASMAAVLAYLDEVDPAAAAEARDRYACMSPWNAAPATYGRAALSEGYAICERQVVSILVDLVRKAADYAAQDGETLFDATQNARLVVDAERYYRAMYYGAHESWNLRDRHMFETLDRVLRLRGPEAKAVVWAHNSHIGDARYTEMGAARGELNIGQLCRERFGSDAVLIGLGTHGGTVMASSDWDAPAEVKTVKPSRPDSYEALCHEVGVERFLVDLRPGHNEALRADLREPRLERYIGVVYRPDSERLSHYAHASLSEQYDAFVWFEETQALTQLPTQVRPGEDDTYPFGL</sequence>
<dbReference type="Pfam" id="PF05139">
    <property type="entry name" value="Erythro_esteras"/>
    <property type="match status" value="1"/>
</dbReference>
<dbReference type="InterPro" id="IPR029058">
    <property type="entry name" value="AB_hydrolase_fold"/>
</dbReference>
<dbReference type="KEGG" id="cak:Caul_2854"/>
<feature type="domain" description="Dienelactone hydrolase" evidence="2">
    <location>
        <begin position="253"/>
        <end position="421"/>
    </location>
</feature>
<organism evidence="4">
    <name type="scientific">Caulobacter sp. (strain K31)</name>
    <dbReference type="NCBI Taxonomy" id="366602"/>
    <lineage>
        <taxon>Bacteria</taxon>
        <taxon>Pseudomonadati</taxon>
        <taxon>Pseudomonadota</taxon>
        <taxon>Alphaproteobacteria</taxon>
        <taxon>Caulobacterales</taxon>
        <taxon>Caulobacteraceae</taxon>
        <taxon>Caulobacter</taxon>
    </lineage>
</organism>
<dbReference type="Pfam" id="PF00156">
    <property type="entry name" value="Pribosyltran"/>
    <property type="match status" value="1"/>
</dbReference>
<dbReference type="CDD" id="cd06223">
    <property type="entry name" value="PRTases_typeI"/>
    <property type="match status" value="1"/>
</dbReference>
<dbReference type="GO" id="GO:0016787">
    <property type="term" value="F:hydrolase activity"/>
    <property type="evidence" value="ECO:0007669"/>
    <property type="project" value="InterPro"/>
</dbReference>
<dbReference type="PANTHER" id="PTHR31299:SF0">
    <property type="entry name" value="ESTERASE, PUTATIVE (AFU_ORTHOLOGUE AFUA_1G05850)-RELATED"/>
    <property type="match status" value="1"/>
</dbReference>
<name>B0SYI8_CAUSK</name>
<dbReference type="Pfam" id="PF01738">
    <property type="entry name" value="DLH"/>
    <property type="match status" value="1"/>
</dbReference>
<dbReference type="Gene3D" id="3.30.1870.10">
    <property type="entry name" value="EreA-like, domain 2"/>
    <property type="match status" value="1"/>
</dbReference>
<dbReference type="PANTHER" id="PTHR31299">
    <property type="entry name" value="ESTERASE, PUTATIVE (AFU_ORTHOLOGUE AFUA_1G05850)-RELATED"/>
    <property type="match status" value="1"/>
</dbReference>
<dbReference type="SUPFAM" id="SSF53271">
    <property type="entry name" value="PRTase-like"/>
    <property type="match status" value="1"/>
</dbReference>
<dbReference type="STRING" id="366602.Caul_2854"/>
<feature type="domain" description="Phosphoribosyltransferase" evidence="1">
    <location>
        <begin position="28"/>
        <end position="186"/>
    </location>
</feature>
<dbReference type="ESTHER" id="causk-b0syi8">
    <property type="family name" value="DLH-S"/>
</dbReference>
<dbReference type="SUPFAM" id="SSF53474">
    <property type="entry name" value="alpha/beta-Hydrolases"/>
    <property type="match status" value="1"/>
</dbReference>
<dbReference type="Gene3D" id="3.40.1660.10">
    <property type="entry name" value="EreA-like (biosynthetic domain)"/>
    <property type="match status" value="1"/>
</dbReference>
<evidence type="ECO:0000259" key="1">
    <source>
        <dbReference type="Pfam" id="PF00156"/>
    </source>
</evidence>
<dbReference type="OrthoDB" id="9810066at2"/>
<dbReference type="eggNOG" id="COG1926">
    <property type="taxonomic scope" value="Bacteria"/>
</dbReference>
<dbReference type="CDD" id="cd14728">
    <property type="entry name" value="Ere-like"/>
    <property type="match status" value="1"/>
</dbReference>
<reference evidence="4" key="1">
    <citation type="submission" date="2008-01" db="EMBL/GenBank/DDBJ databases">
        <title>Complete sequence of chromosome of Caulobacter sp. K31.</title>
        <authorList>
            <consortium name="US DOE Joint Genome Institute"/>
            <person name="Copeland A."/>
            <person name="Lucas S."/>
            <person name="Lapidus A."/>
            <person name="Barry K."/>
            <person name="Glavina del Rio T."/>
            <person name="Dalin E."/>
            <person name="Tice H."/>
            <person name="Pitluck S."/>
            <person name="Bruce D."/>
            <person name="Goodwin L."/>
            <person name="Thompson L.S."/>
            <person name="Brettin T."/>
            <person name="Detter J.C."/>
            <person name="Han C."/>
            <person name="Schmutz J."/>
            <person name="Larimer F."/>
            <person name="Land M."/>
            <person name="Hauser L."/>
            <person name="Kyrpides N."/>
            <person name="Kim E."/>
            <person name="Stephens C."/>
            <person name="Richardson P."/>
        </authorList>
    </citation>
    <scope>NUCLEOTIDE SEQUENCE [LARGE SCALE GENOMIC DNA]</scope>
    <source>
        <strain evidence="4">K31</strain>
    </source>
</reference>
<protein>
    <submittedName>
        <fullName evidence="4">Erythromycin esterase</fullName>
    </submittedName>
</protein>
<evidence type="ECO:0000313" key="3">
    <source>
        <dbReference type="EMBL" id="ABZ71981.1"/>
    </source>
</evidence>
<dbReference type="GO" id="GO:0046677">
    <property type="term" value="P:response to antibiotic"/>
    <property type="evidence" value="ECO:0007669"/>
    <property type="project" value="InterPro"/>
</dbReference>
<dbReference type="eggNOG" id="COG2312">
    <property type="taxonomic scope" value="Bacteria"/>
</dbReference>
<dbReference type="InterPro" id="IPR000836">
    <property type="entry name" value="PRTase_dom"/>
</dbReference>
<proteinExistence type="predicted"/>
<dbReference type="eggNOG" id="COG1073">
    <property type="taxonomic scope" value="Bacteria"/>
</dbReference>
<dbReference type="InterPro" id="IPR002925">
    <property type="entry name" value="Dienelactn_hydro"/>
</dbReference>
<dbReference type="InterPro" id="IPR029057">
    <property type="entry name" value="PRTase-like"/>
</dbReference>
<dbReference type="EMBL" id="CP000927">
    <property type="protein sequence ID" value="ABZ71981.1"/>
    <property type="molecule type" value="Genomic_DNA"/>
</dbReference>
<accession>B0SYI8</accession>
<dbReference type="Gene3D" id="3.30.1310.20">
    <property type="entry name" value="PRTase-like"/>
    <property type="match status" value="1"/>
</dbReference>
<evidence type="ECO:0000259" key="2">
    <source>
        <dbReference type="Pfam" id="PF01738"/>
    </source>
</evidence>
<dbReference type="Gene3D" id="3.40.50.2020">
    <property type="match status" value="1"/>
</dbReference>
<dbReference type="Gene3D" id="3.40.50.1820">
    <property type="entry name" value="alpha/beta hydrolase"/>
    <property type="match status" value="1"/>
</dbReference>
<dbReference type="AlphaFoldDB" id="B0SYI8"/>
<dbReference type="InterPro" id="IPR007815">
    <property type="entry name" value="Emycin_Estase"/>
</dbReference>
<dbReference type="HOGENOM" id="CLU_015623_0_0_5"/>
<dbReference type="SUPFAM" id="SSF159501">
    <property type="entry name" value="EreA/ChaN-like"/>
    <property type="match status" value="1"/>
</dbReference>